<reference evidence="1" key="1">
    <citation type="submission" date="2014-09" db="EMBL/GenBank/DDBJ databases">
        <authorList>
            <person name="Magalhaes I.L.F."/>
            <person name="Oliveira U."/>
            <person name="Santos F.R."/>
            <person name="Vidigal T.H.D.A."/>
            <person name="Brescovit A.D."/>
            <person name="Santos A.J."/>
        </authorList>
    </citation>
    <scope>NUCLEOTIDE SEQUENCE</scope>
    <source>
        <tissue evidence="1">Shoot tissue taken approximately 20 cm above the soil surface</tissue>
    </source>
</reference>
<proteinExistence type="predicted"/>
<dbReference type="AlphaFoldDB" id="A0A0A9GQT0"/>
<dbReference type="EMBL" id="GBRH01171084">
    <property type="protein sequence ID" value="JAE26812.1"/>
    <property type="molecule type" value="Transcribed_RNA"/>
</dbReference>
<protein>
    <submittedName>
        <fullName evidence="1">Uncharacterized protein</fullName>
    </submittedName>
</protein>
<accession>A0A0A9GQT0</accession>
<evidence type="ECO:0000313" key="1">
    <source>
        <dbReference type="EMBL" id="JAE26812.1"/>
    </source>
</evidence>
<sequence length="98" mass="10692">MLWVLVRWRCHHSRLVGGVRYLRILSRVRDPAEKAGCNPSIIDRSEQAVALAAGVSMSMASGGSPTSTSWSTPAGGAARHRHFVNVDWSTTLAYRGSR</sequence>
<organism evidence="1">
    <name type="scientific">Arundo donax</name>
    <name type="common">Giant reed</name>
    <name type="synonym">Donax arundinaceus</name>
    <dbReference type="NCBI Taxonomy" id="35708"/>
    <lineage>
        <taxon>Eukaryota</taxon>
        <taxon>Viridiplantae</taxon>
        <taxon>Streptophyta</taxon>
        <taxon>Embryophyta</taxon>
        <taxon>Tracheophyta</taxon>
        <taxon>Spermatophyta</taxon>
        <taxon>Magnoliopsida</taxon>
        <taxon>Liliopsida</taxon>
        <taxon>Poales</taxon>
        <taxon>Poaceae</taxon>
        <taxon>PACMAD clade</taxon>
        <taxon>Arundinoideae</taxon>
        <taxon>Arundineae</taxon>
        <taxon>Arundo</taxon>
    </lineage>
</organism>
<name>A0A0A9GQT0_ARUDO</name>
<reference evidence="1" key="2">
    <citation type="journal article" date="2015" name="Data Brief">
        <title>Shoot transcriptome of the giant reed, Arundo donax.</title>
        <authorList>
            <person name="Barrero R.A."/>
            <person name="Guerrero F.D."/>
            <person name="Moolhuijzen P."/>
            <person name="Goolsby J.A."/>
            <person name="Tidwell J."/>
            <person name="Bellgard S.E."/>
            <person name="Bellgard M.I."/>
        </authorList>
    </citation>
    <scope>NUCLEOTIDE SEQUENCE</scope>
    <source>
        <tissue evidence="1">Shoot tissue taken approximately 20 cm above the soil surface</tissue>
    </source>
</reference>